<keyword evidence="1" id="KW-1133">Transmembrane helix</keyword>
<comment type="caution">
    <text evidence="2">The sequence shown here is derived from an EMBL/GenBank/DDBJ whole genome shotgun (WGS) entry which is preliminary data.</text>
</comment>
<dbReference type="EMBL" id="JACIEA010000003">
    <property type="protein sequence ID" value="MBB3943956.1"/>
    <property type="molecule type" value="Genomic_DNA"/>
</dbReference>
<dbReference type="Proteomes" id="UP000581447">
    <property type="component" value="Unassembled WGS sequence"/>
</dbReference>
<keyword evidence="1" id="KW-0812">Transmembrane</keyword>
<keyword evidence="3" id="KW-1185">Reference proteome</keyword>
<feature type="transmembrane region" description="Helical" evidence="1">
    <location>
        <begin position="27"/>
        <end position="45"/>
    </location>
</feature>
<keyword evidence="1" id="KW-0472">Membrane</keyword>
<organism evidence="2 3">
    <name type="scientific">Sphingorhabdus rigui</name>
    <dbReference type="NCBI Taxonomy" id="1282858"/>
    <lineage>
        <taxon>Bacteria</taxon>
        <taxon>Pseudomonadati</taxon>
        <taxon>Pseudomonadota</taxon>
        <taxon>Alphaproteobacteria</taxon>
        <taxon>Sphingomonadales</taxon>
        <taxon>Sphingomonadaceae</taxon>
        <taxon>Sphingorhabdus</taxon>
    </lineage>
</organism>
<sequence>MESQQQVFLILNISTVYLATKQGREEALIFLGISLGVVAAQYAAVTGRFGPPNARGFHC</sequence>
<dbReference type="AlphaFoldDB" id="A0A840B456"/>
<proteinExistence type="predicted"/>
<name>A0A840B456_9SPHN</name>
<protein>
    <submittedName>
        <fullName evidence="2">Malonyl CoA-acyl carrier protein transacylase</fullName>
    </submittedName>
</protein>
<gene>
    <name evidence="2" type="ORF">GGR91_002220</name>
</gene>
<evidence type="ECO:0000313" key="2">
    <source>
        <dbReference type="EMBL" id="MBB3943956.1"/>
    </source>
</evidence>
<reference evidence="2 3" key="1">
    <citation type="submission" date="2020-08" db="EMBL/GenBank/DDBJ databases">
        <title>Genomic Encyclopedia of Type Strains, Phase IV (KMG-IV): sequencing the most valuable type-strain genomes for metagenomic binning, comparative biology and taxonomic classification.</title>
        <authorList>
            <person name="Goeker M."/>
        </authorList>
    </citation>
    <scope>NUCLEOTIDE SEQUENCE [LARGE SCALE GENOMIC DNA]</scope>
    <source>
        <strain evidence="2 3">DSM 29050</strain>
    </source>
</reference>
<accession>A0A840B456</accession>
<evidence type="ECO:0000313" key="3">
    <source>
        <dbReference type="Proteomes" id="UP000581447"/>
    </source>
</evidence>
<evidence type="ECO:0000256" key="1">
    <source>
        <dbReference type="SAM" id="Phobius"/>
    </source>
</evidence>